<dbReference type="GO" id="GO:0031902">
    <property type="term" value="C:late endosome membrane"/>
    <property type="evidence" value="ECO:0007669"/>
    <property type="project" value="InterPro"/>
</dbReference>
<evidence type="ECO:0000256" key="2">
    <source>
        <dbReference type="ARBA" id="ARBA00022707"/>
    </source>
</evidence>
<keyword evidence="5" id="KW-0449">Lipoprotein</keyword>
<evidence type="ECO:0000256" key="1">
    <source>
        <dbReference type="ARBA" id="ARBA00004308"/>
    </source>
</evidence>
<proteinExistence type="predicted"/>
<dbReference type="GO" id="GO:0032008">
    <property type="term" value="P:positive regulation of TOR signaling"/>
    <property type="evidence" value="ECO:0007669"/>
    <property type="project" value="InterPro"/>
</dbReference>
<dbReference type="Proteomes" id="UP000509704">
    <property type="component" value="Chromosome 4"/>
</dbReference>
<dbReference type="GO" id="GO:0045121">
    <property type="term" value="C:membrane raft"/>
    <property type="evidence" value="ECO:0007669"/>
    <property type="project" value="InterPro"/>
</dbReference>
<dbReference type="GO" id="GO:0016197">
    <property type="term" value="P:endosomal transport"/>
    <property type="evidence" value="ECO:0007669"/>
    <property type="project" value="InterPro"/>
</dbReference>
<dbReference type="SMART" id="SM01262">
    <property type="entry name" value="LAMTOR"/>
    <property type="match status" value="1"/>
</dbReference>
<dbReference type="OrthoDB" id="4067878at2759"/>
<accession>A0A7H9B4I3</accession>
<evidence type="ECO:0000256" key="5">
    <source>
        <dbReference type="ARBA" id="ARBA00023288"/>
    </source>
</evidence>
<dbReference type="AlphaFoldDB" id="A0A7H9B4I3"/>
<dbReference type="GO" id="GO:0071986">
    <property type="term" value="C:Ragulator complex"/>
    <property type="evidence" value="ECO:0007669"/>
    <property type="project" value="InterPro"/>
</dbReference>
<dbReference type="KEGG" id="zmk:HG535_0D03800"/>
<dbReference type="InterPro" id="IPR028209">
    <property type="entry name" value="LAMTOR1/MEH1"/>
</dbReference>
<protein>
    <submittedName>
        <fullName evidence="6">Uncharacterized protein</fullName>
    </submittedName>
</protein>
<keyword evidence="7" id="KW-1185">Reference proteome</keyword>
<comment type="subcellular location">
    <subcellularLocation>
        <location evidence="1">Endomembrane system</location>
    </subcellularLocation>
</comment>
<sequence>MGIVLSCCQDNDSEENEALLAGQQNGFGDDSAEDYNARQLQTKLHEEQMRARDEALKEIVSNTNDKLIDISMISNSGIVIQGTDLKKGQGEMECISQERPRSDADELILEGVGTGAMKYTVLDAEKVLSAEMRQQLKALHNAIFESLDEQLQEEIPSDLVVSLSK</sequence>
<dbReference type="Pfam" id="PF15454">
    <property type="entry name" value="LAMTOR"/>
    <property type="match status" value="1"/>
</dbReference>
<keyword evidence="2" id="KW-0519">Myristate</keyword>
<dbReference type="GO" id="GO:0001919">
    <property type="term" value="P:regulation of receptor recycling"/>
    <property type="evidence" value="ECO:0007669"/>
    <property type="project" value="InterPro"/>
</dbReference>
<dbReference type="GO" id="GO:0043410">
    <property type="term" value="P:positive regulation of MAPK cascade"/>
    <property type="evidence" value="ECO:0007669"/>
    <property type="project" value="InterPro"/>
</dbReference>
<gene>
    <name evidence="6" type="ORF">HG535_0D03800</name>
</gene>
<keyword evidence="4" id="KW-0564">Palmitate</keyword>
<reference evidence="6 7" key="1">
    <citation type="submission" date="2020-07" db="EMBL/GenBank/DDBJ databases">
        <title>The yeast mating-type switching endonuclease HO is a domesticated member of an unorthodox homing genetic element family.</title>
        <authorList>
            <person name="Coughlan A.Y."/>
            <person name="Lombardi L."/>
            <person name="Braun-Galleani S."/>
            <person name="Martos A.R."/>
            <person name="Galeote V."/>
            <person name="Bigey F."/>
            <person name="Dequin S."/>
            <person name="Byrne K.P."/>
            <person name="Wolfe K.H."/>
        </authorList>
    </citation>
    <scope>NUCLEOTIDE SEQUENCE [LARGE SCALE GENOMIC DNA]</scope>
    <source>
        <strain evidence="6 7">NRRL Y-6702</strain>
    </source>
</reference>
<name>A0A7H9B4I3_ZYGMR</name>
<keyword evidence="3" id="KW-0472">Membrane</keyword>
<dbReference type="GeneID" id="59236396"/>
<evidence type="ECO:0000256" key="4">
    <source>
        <dbReference type="ARBA" id="ARBA00023139"/>
    </source>
</evidence>
<evidence type="ECO:0000313" key="6">
    <source>
        <dbReference type="EMBL" id="QLG72672.1"/>
    </source>
</evidence>
<organism evidence="6 7">
    <name type="scientific">Zygotorulaspora mrakii</name>
    <name type="common">Zygosaccharomyces mrakii</name>
    <dbReference type="NCBI Taxonomy" id="42260"/>
    <lineage>
        <taxon>Eukaryota</taxon>
        <taxon>Fungi</taxon>
        <taxon>Dikarya</taxon>
        <taxon>Ascomycota</taxon>
        <taxon>Saccharomycotina</taxon>
        <taxon>Saccharomycetes</taxon>
        <taxon>Saccharomycetales</taxon>
        <taxon>Saccharomycetaceae</taxon>
        <taxon>Zygotorulaspora</taxon>
    </lineage>
</organism>
<dbReference type="RefSeq" id="XP_037144400.1">
    <property type="nucleotide sequence ID" value="XM_037288505.1"/>
</dbReference>
<dbReference type="GO" id="GO:0071230">
    <property type="term" value="P:cellular response to amino acid stimulus"/>
    <property type="evidence" value="ECO:0007669"/>
    <property type="project" value="InterPro"/>
</dbReference>
<evidence type="ECO:0000256" key="3">
    <source>
        <dbReference type="ARBA" id="ARBA00023136"/>
    </source>
</evidence>
<dbReference type="EMBL" id="CP058607">
    <property type="protein sequence ID" value="QLG72672.1"/>
    <property type="molecule type" value="Genomic_DNA"/>
</dbReference>
<evidence type="ECO:0000313" key="7">
    <source>
        <dbReference type="Proteomes" id="UP000509704"/>
    </source>
</evidence>